<proteinExistence type="predicted"/>
<reference evidence="2" key="1">
    <citation type="journal article" date="2006" name="Science">
        <title>The genome of black cottonwood, Populus trichocarpa (Torr. &amp; Gray).</title>
        <authorList>
            <person name="Tuskan G.A."/>
            <person name="Difazio S."/>
            <person name="Jansson S."/>
            <person name="Bohlmann J."/>
            <person name="Grigoriev I."/>
            <person name="Hellsten U."/>
            <person name="Putnam N."/>
            <person name="Ralph S."/>
            <person name="Rombauts S."/>
            <person name="Salamov A."/>
            <person name="Schein J."/>
            <person name="Sterck L."/>
            <person name="Aerts A."/>
            <person name="Bhalerao R.R."/>
            <person name="Bhalerao R.P."/>
            <person name="Blaudez D."/>
            <person name="Boerjan W."/>
            <person name="Brun A."/>
            <person name="Brunner A."/>
            <person name="Busov V."/>
            <person name="Campbell M."/>
            <person name="Carlson J."/>
            <person name="Chalot M."/>
            <person name="Chapman J."/>
            <person name="Chen G.L."/>
            <person name="Cooper D."/>
            <person name="Coutinho P.M."/>
            <person name="Couturier J."/>
            <person name="Covert S."/>
            <person name="Cronk Q."/>
            <person name="Cunningham R."/>
            <person name="Davis J."/>
            <person name="Degroeve S."/>
            <person name="Dejardin A."/>
            <person name="Depamphilis C."/>
            <person name="Detter J."/>
            <person name="Dirks B."/>
            <person name="Dubchak I."/>
            <person name="Duplessis S."/>
            <person name="Ehlting J."/>
            <person name="Ellis B."/>
            <person name="Gendler K."/>
            <person name="Goodstein D."/>
            <person name="Gribskov M."/>
            <person name="Grimwood J."/>
            <person name="Groover A."/>
            <person name="Gunter L."/>
            <person name="Hamberger B."/>
            <person name="Heinze B."/>
            <person name="Helariutta Y."/>
            <person name="Henrissat B."/>
            <person name="Holligan D."/>
            <person name="Holt R."/>
            <person name="Huang W."/>
            <person name="Islam-Faridi N."/>
            <person name="Jones S."/>
            <person name="Jones-Rhoades M."/>
            <person name="Jorgensen R."/>
            <person name="Joshi C."/>
            <person name="Kangasjarvi J."/>
            <person name="Karlsson J."/>
            <person name="Kelleher C."/>
            <person name="Kirkpatrick R."/>
            <person name="Kirst M."/>
            <person name="Kohler A."/>
            <person name="Kalluri U."/>
            <person name="Larimer F."/>
            <person name="Leebens-Mack J."/>
            <person name="Leple J.C."/>
            <person name="Locascio P."/>
            <person name="Lou Y."/>
            <person name="Lucas S."/>
            <person name="Martin F."/>
            <person name="Montanini B."/>
            <person name="Napoli C."/>
            <person name="Nelson D.R."/>
            <person name="Nelson C."/>
            <person name="Nieminen K."/>
            <person name="Nilsson O."/>
            <person name="Pereda V."/>
            <person name="Peter G."/>
            <person name="Philippe R."/>
            <person name="Pilate G."/>
            <person name="Poliakov A."/>
            <person name="Razumovskaya J."/>
            <person name="Richardson P."/>
            <person name="Rinaldi C."/>
            <person name="Ritland K."/>
            <person name="Rouze P."/>
            <person name="Ryaboy D."/>
            <person name="Schmutz J."/>
            <person name="Schrader J."/>
            <person name="Segerman B."/>
            <person name="Shin H."/>
            <person name="Siddiqui A."/>
            <person name="Sterky F."/>
            <person name="Terry A."/>
            <person name="Tsai C.J."/>
            <person name="Uberbacher E."/>
            <person name="Unneberg P."/>
            <person name="Vahala J."/>
            <person name="Wall K."/>
            <person name="Wessler S."/>
            <person name="Yang G."/>
            <person name="Yin T."/>
            <person name="Douglas C."/>
            <person name="Marra M."/>
            <person name="Sandberg G."/>
            <person name="Van de Peer Y."/>
            <person name="Rokhsar D."/>
        </authorList>
    </citation>
    <scope>NUCLEOTIDE SEQUENCE [LARGE SCALE GENOMIC DNA]</scope>
    <source>
        <strain evidence="2">Nisqually-1</strain>
    </source>
</reference>
<keyword evidence="1" id="KW-1133">Transmembrane helix</keyword>
<gene>
    <name evidence="2" type="ORF">POPTR_T172015</name>
</gene>
<dbReference type="InParanoid" id="A0A3N7G9F9"/>
<reference evidence="2" key="2">
    <citation type="submission" date="2017-07" db="EMBL/GenBank/DDBJ databases">
        <title>WGS assembly of Populus trichocarpa.</title>
        <authorList>
            <person name="Tuskan G."/>
            <person name="Difazio S."/>
            <person name="Jansson S."/>
            <person name="Bohlmann J."/>
            <person name="Grigoriev I."/>
            <person name="Hellsten U."/>
            <person name="Putnam N."/>
            <person name="Ralph S."/>
            <person name="Rombauts S."/>
            <person name="Salamov A."/>
            <person name="Schein J."/>
            <person name="Sterck L."/>
            <person name="Aerts A."/>
            <person name="Bhalerao R."/>
            <person name="Bhalerao R."/>
            <person name="Blaudez D."/>
            <person name="Boerjan W."/>
            <person name="Brun A."/>
            <person name="Brunner A."/>
            <person name="Busov V."/>
            <person name="Campbell M."/>
            <person name="Carlson J."/>
            <person name="Chalot M."/>
            <person name="Chapman J."/>
            <person name="Chen G."/>
            <person name="Cooper D."/>
            <person name="Coutinho P."/>
            <person name="Couturier J."/>
            <person name="Covert S."/>
            <person name="Cronk Q."/>
            <person name="Cunningham R."/>
            <person name="Davis J."/>
            <person name="Degroeve S."/>
            <person name="Dejardin A."/>
            <person name="Depamphilis C."/>
            <person name="Detter J."/>
            <person name="Dirks B."/>
            <person name="Dubchak I."/>
            <person name="Duplessis S."/>
            <person name="Ehlting J."/>
            <person name="Ellis B."/>
            <person name="Gendler K."/>
            <person name="Goodstein D."/>
            <person name="Gribskov M."/>
            <person name="Grimwood J."/>
            <person name="Groover A."/>
            <person name="Gunter L."/>
            <person name="Hamberger B."/>
            <person name="Heinze B."/>
            <person name="Helariutta Y."/>
            <person name="Henrissat B."/>
            <person name="Holligan D."/>
            <person name="Holt R."/>
            <person name="Huang W."/>
            <person name="Islam-Faridi N."/>
            <person name="Jones S."/>
            <person name="Jones-Rhoades M."/>
            <person name="Jorgensen R."/>
            <person name="Joshi C."/>
            <person name="Kangasjarvi J."/>
            <person name="Karlsson J."/>
            <person name="Kelleher C."/>
            <person name="Kirkpatrick R."/>
            <person name="Kirst M."/>
            <person name="Kohler A."/>
            <person name="Kalluri U."/>
            <person name="Larimer F."/>
            <person name="Leebens-Mack J."/>
            <person name="Leple J."/>
            <person name="Locascio P."/>
            <person name="Lou Y."/>
            <person name="Lucas S."/>
            <person name="Martin F."/>
            <person name="Montanini B."/>
            <person name="Napoli C."/>
            <person name="Nelson D."/>
            <person name="Nelson C."/>
            <person name="Nieminen K."/>
            <person name="Nilsson O."/>
            <person name="Pereda V."/>
            <person name="Peter G."/>
            <person name="Philippe R."/>
            <person name="Pilate G."/>
            <person name="Poliakov A."/>
            <person name="Razumovskaya J."/>
            <person name="Richardson P."/>
            <person name="Rinaldi C."/>
            <person name="Ritland K."/>
            <person name="Rouze P."/>
            <person name="Ryaboy D."/>
            <person name="Schmutz J."/>
            <person name="Schrader J."/>
            <person name="Segerman B."/>
            <person name="Shin H."/>
            <person name="Siddiqui A."/>
            <person name="Sterky F."/>
            <person name="Terry A."/>
            <person name="Tsai C."/>
            <person name="Uberbacher E."/>
            <person name="Unneberg P."/>
            <person name="Vahala J."/>
            <person name="Wall K."/>
            <person name="Wessler S."/>
            <person name="Yang G."/>
            <person name="Yin T."/>
            <person name="Douglas C."/>
            <person name="Marra M."/>
            <person name="Sandberg G."/>
            <person name="Van De Peer Y."/>
            <person name="Rokhsar D."/>
        </authorList>
    </citation>
    <scope>NUCLEOTIDE SEQUENCE</scope>
    <source>
        <strain evidence="2">Nisqually-1</strain>
    </source>
</reference>
<dbReference type="AlphaFoldDB" id="A0A3N7G9F9"/>
<dbReference type="EMBL" id="KZ623994">
    <property type="protein sequence ID" value="RQO95331.1"/>
    <property type="molecule type" value="Genomic_DNA"/>
</dbReference>
<feature type="transmembrane region" description="Helical" evidence="1">
    <location>
        <begin position="121"/>
        <end position="148"/>
    </location>
</feature>
<evidence type="ECO:0000256" key="1">
    <source>
        <dbReference type="SAM" id="Phobius"/>
    </source>
</evidence>
<accession>A0A3N7G9F9</accession>
<name>A0A3N7G9F9_POPTR</name>
<sequence>MREVSQSQDVEPATSTNIIPSQFDQLAPAFCISECLFDLQQDDDYEFPTFPSCSQVPGPNDAKMSSNQSSRGNIFDESSWQTVLRPYLFSNQHHKYCEKTQKHLSSINLGGSVNISFPSCIYLIAVSLSFVAVSIFFFSYSISVIAVYPLILSKDLNYCLGLGLKGSDYDD</sequence>
<evidence type="ECO:0000313" key="2">
    <source>
        <dbReference type="EMBL" id="RQO95331.1"/>
    </source>
</evidence>
<protein>
    <submittedName>
        <fullName evidence="2">Uncharacterized protein</fullName>
    </submittedName>
</protein>
<keyword evidence="1" id="KW-0812">Transmembrane</keyword>
<keyword evidence="1" id="KW-0472">Membrane</keyword>
<organism evidence="2">
    <name type="scientific">Populus trichocarpa</name>
    <name type="common">Western balsam poplar</name>
    <name type="synonym">Populus balsamifera subsp. trichocarpa</name>
    <dbReference type="NCBI Taxonomy" id="3694"/>
    <lineage>
        <taxon>Eukaryota</taxon>
        <taxon>Viridiplantae</taxon>
        <taxon>Streptophyta</taxon>
        <taxon>Embryophyta</taxon>
        <taxon>Tracheophyta</taxon>
        <taxon>Spermatophyta</taxon>
        <taxon>Magnoliopsida</taxon>
        <taxon>eudicotyledons</taxon>
        <taxon>Gunneridae</taxon>
        <taxon>Pentapetalae</taxon>
        <taxon>rosids</taxon>
        <taxon>fabids</taxon>
        <taxon>Malpighiales</taxon>
        <taxon>Salicaceae</taxon>
        <taxon>Saliceae</taxon>
        <taxon>Populus</taxon>
    </lineage>
</organism>